<evidence type="ECO:0000313" key="4">
    <source>
        <dbReference type="Proteomes" id="UP000192738"/>
    </source>
</evidence>
<sequence>MDGVLKKVAIGAFLLFLIGVAGNGVLFALGMWNYNNAAGYRELSDTYVAKSAGAKSIDLKITSGDVRIVRADVDRPTVRIWRWTTDESLRQEELISEAVQGDVLHLKIGDSWRKANHYLFIPFKHRNNRFEVLLPQAEYETIVINASSGRVQVENLEAGILTARMSSGQFKLENCRASEIALTADSGSFDMIDCQAAKISSRVSAGHARFENVKGKLDISSSSGHIDVAMDEILDDVLIRSSSGFADIKIGHARTPFRLEATASTGKLDIELPQAGQRVHSTNSFKGSVGEGEGPLVKVEVSSGKAKIR</sequence>
<protein>
    <submittedName>
        <fullName evidence="3">DUF4097 and DUF4098 domain-containing protein YvlB</fullName>
    </submittedName>
</protein>
<dbReference type="Proteomes" id="UP000192738">
    <property type="component" value="Unassembled WGS sequence"/>
</dbReference>
<feature type="transmembrane region" description="Helical" evidence="1">
    <location>
        <begin position="12"/>
        <end position="34"/>
    </location>
</feature>
<proteinExistence type="predicted"/>
<evidence type="ECO:0000256" key="1">
    <source>
        <dbReference type="SAM" id="Phobius"/>
    </source>
</evidence>
<reference evidence="3 4" key="1">
    <citation type="submission" date="2017-04" db="EMBL/GenBank/DDBJ databases">
        <authorList>
            <person name="Afonso C.L."/>
            <person name="Miller P.J."/>
            <person name="Scott M.A."/>
            <person name="Spackman E."/>
            <person name="Goraichik I."/>
            <person name="Dimitrov K.M."/>
            <person name="Suarez D.L."/>
            <person name="Swayne D.E."/>
        </authorList>
    </citation>
    <scope>NUCLEOTIDE SEQUENCE [LARGE SCALE GENOMIC DNA]</scope>
    <source>
        <strain evidence="3 4">DSM 5090</strain>
    </source>
</reference>
<name>A0A1W2E2M0_9FIRM</name>
<dbReference type="OrthoDB" id="2653282at2"/>
<feature type="domain" description="DUF4097" evidence="2">
    <location>
        <begin position="55"/>
        <end position="308"/>
    </location>
</feature>
<accession>A0A1W2E2M0</accession>
<keyword evidence="1" id="KW-0472">Membrane</keyword>
<dbReference type="EMBL" id="FWXI01000020">
    <property type="protein sequence ID" value="SMD04061.1"/>
    <property type="molecule type" value="Genomic_DNA"/>
</dbReference>
<dbReference type="STRING" id="112901.SAMN04488500_12013"/>
<organism evidence="3 4">
    <name type="scientific">Sporomusa malonica</name>
    <dbReference type="NCBI Taxonomy" id="112901"/>
    <lineage>
        <taxon>Bacteria</taxon>
        <taxon>Bacillati</taxon>
        <taxon>Bacillota</taxon>
        <taxon>Negativicutes</taxon>
        <taxon>Selenomonadales</taxon>
        <taxon>Sporomusaceae</taxon>
        <taxon>Sporomusa</taxon>
    </lineage>
</organism>
<dbReference type="Gene3D" id="2.160.20.120">
    <property type="match status" value="1"/>
</dbReference>
<gene>
    <name evidence="3" type="ORF">SAMN04488500_12013</name>
</gene>
<evidence type="ECO:0000259" key="2">
    <source>
        <dbReference type="Pfam" id="PF13349"/>
    </source>
</evidence>
<keyword evidence="1" id="KW-1133">Transmembrane helix</keyword>
<evidence type="ECO:0000313" key="3">
    <source>
        <dbReference type="EMBL" id="SMD04061.1"/>
    </source>
</evidence>
<dbReference type="InterPro" id="IPR025164">
    <property type="entry name" value="Toastrack_DUF4097"/>
</dbReference>
<keyword evidence="4" id="KW-1185">Reference proteome</keyword>
<dbReference type="Pfam" id="PF13349">
    <property type="entry name" value="DUF4097"/>
    <property type="match status" value="1"/>
</dbReference>
<dbReference type="AlphaFoldDB" id="A0A1W2E2M0"/>
<dbReference type="RefSeq" id="WP_084577493.1">
    <property type="nucleotide sequence ID" value="NZ_CP155572.1"/>
</dbReference>
<keyword evidence="1" id="KW-0812">Transmembrane</keyword>